<dbReference type="RefSeq" id="WP_173814183.1">
    <property type="nucleotide sequence ID" value="NZ_JAAITX010000001.1"/>
</dbReference>
<evidence type="ECO:0000313" key="11">
    <source>
        <dbReference type="EMBL" id="NVH57340.1"/>
    </source>
</evidence>
<dbReference type="InterPro" id="IPR011014">
    <property type="entry name" value="MscS_channel_TM-2"/>
</dbReference>
<dbReference type="PANTHER" id="PTHR30221">
    <property type="entry name" value="SMALL-CONDUCTANCE MECHANOSENSITIVE CHANNEL"/>
    <property type="match status" value="1"/>
</dbReference>
<feature type="transmembrane region" description="Helical" evidence="7">
    <location>
        <begin position="87"/>
        <end position="106"/>
    </location>
</feature>
<feature type="domain" description="Mechanosensitive ion channel MscS C-terminal" evidence="9">
    <location>
        <begin position="205"/>
        <end position="285"/>
    </location>
</feature>
<dbReference type="InterPro" id="IPR011066">
    <property type="entry name" value="MscS_channel_C_sf"/>
</dbReference>
<evidence type="ECO:0000313" key="10">
    <source>
        <dbReference type="EMBL" id="NSK13531.1"/>
    </source>
</evidence>
<dbReference type="PANTHER" id="PTHR30221:SF1">
    <property type="entry name" value="SMALL-CONDUCTANCE MECHANOSENSITIVE CHANNEL"/>
    <property type="match status" value="1"/>
</dbReference>
<gene>
    <name evidence="11" type="ORF">G5A66_01490</name>
    <name evidence="10" type="ORF">G5A75_01320</name>
</gene>
<sequence>MAFGITLLSGTNEVEEVTQETVEEVGRFAQYLQDHIPSLIAFGIKVLFALIFFFIGRFLIKWIRKIVRRSMEHSKADKGVEQFVDSFLKFILYFLLLFSIAAKFGVDTASVAALIASGGVAIGLALQGSLSNFAGGVLILLLKPFEVGDYIIEDTNKNEGTVKEIQIFYTKLSTIDNKTIVIPNGILTNNSLTNATAKDERRLDLKVSISYEADLKKAKTLIENLLREDPSTIKEEEINVFVDDLADSAVIIGARAWVKSEEYWATRWRLLEEIKLTLDENEIEIPYPQLAVHMKG</sequence>
<reference evidence="12 13" key="1">
    <citation type="journal article" date="2020" name="Cell Host Microbe">
        <title>Functional and Genomic Variation between Human-Derived Isolates of Lachnospiraceae Reveals Inter- and Intra-Species Diversity.</title>
        <authorList>
            <person name="Sorbara M.T."/>
            <person name="Littmann E.R."/>
            <person name="Fontana E."/>
            <person name="Moody T.U."/>
            <person name="Kohout C.E."/>
            <person name="Gjonbalaj M."/>
            <person name="Eaton V."/>
            <person name="Seok R."/>
            <person name="Leiner I.M."/>
            <person name="Pamer E.G."/>
        </authorList>
    </citation>
    <scope>NUCLEOTIDE SEQUENCE [LARGE SCALE GENOMIC DNA]</scope>
    <source>
        <strain evidence="11 12">MSK.17.11</strain>
        <strain evidence="10 13">MSK.17.38</strain>
    </source>
</reference>
<dbReference type="Pfam" id="PF21082">
    <property type="entry name" value="MS_channel_3rd"/>
    <property type="match status" value="1"/>
</dbReference>
<proteinExistence type="inferred from homology"/>
<dbReference type="InterPro" id="IPR008910">
    <property type="entry name" value="MSC_TM_helix"/>
</dbReference>
<dbReference type="SUPFAM" id="SSF82689">
    <property type="entry name" value="Mechanosensitive channel protein MscS (YggB), C-terminal domain"/>
    <property type="match status" value="1"/>
</dbReference>
<evidence type="ECO:0000256" key="5">
    <source>
        <dbReference type="ARBA" id="ARBA00022989"/>
    </source>
</evidence>
<evidence type="ECO:0000256" key="3">
    <source>
        <dbReference type="ARBA" id="ARBA00022475"/>
    </source>
</evidence>
<dbReference type="EMBL" id="JAAIUO010000001">
    <property type="protein sequence ID" value="NSK13531.1"/>
    <property type="molecule type" value="Genomic_DNA"/>
</dbReference>
<reference evidence="11" key="2">
    <citation type="submission" date="2020-02" db="EMBL/GenBank/DDBJ databases">
        <authorList>
            <person name="Littmann E."/>
            <person name="Sorbara M."/>
        </authorList>
    </citation>
    <scope>NUCLEOTIDE SEQUENCE</scope>
    <source>
        <strain evidence="11">MSK.17.11</strain>
        <strain evidence="10">MSK.17.38</strain>
    </source>
</reference>
<keyword evidence="4 7" id="KW-0812">Transmembrane</keyword>
<dbReference type="InterPro" id="IPR010920">
    <property type="entry name" value="LSM_dom_sf"/>
</dbReference>
<evidence type="ECO:0000256" key="4">
    <source>
        <dbReference type="ARBA" id="ARBA00022692"/>
    </source>
</evidence>
<evidence type="ECO:0000259" key="8">
    <source>
        <dbReference type="Pfam" id="PF00924"/>
    </source>
</evidence>
<dbReference type="InterPro" id="IPR049278">
    <property type="entry name" value="MS_channel_C"/>
</dbReference>
<organism evidence="11 12">
    <name type="scientific">Dorea phocaeensis</name>
    <dbReference type="NCBI Taxonomy" id="2040291"/>
    <lineage>
        <taxon>Bacteria</taxon>
        <taxon>Bacillati</taxon>
        <taxon>Bacillota</taxon>
        <taxon>Clostridia</taxon>
        <taxon>Lachnospirales</taxon>
        <taxon>Lachnospiraceae</taxon>
        <taxon>Dorea</taxon>
    </lineage>
</organism>
<keyword evidence="6 7" id="KW-0472">Membrane</keyword>
<evidence type="ECO:0000256" key="7">
    <source>
        <dbReference type="SAM" id="Phobius"/>
    </source>
</evidence>
<dbReference type="Pfam" id="PF05552">
    <property type="entry name" value="MS_channel_1st_1"/>
    <property type="match status" value="1"/>
</dbReference>
<keyword evidence="12" id="KW-1185">Reference proteome</keyword>
<dbReference type="EMBL" id="JAAITX010000001">
    <property type="protein sequence ID" value="NVH57340.1"/>
    <property type="molecule type" value="Genomic_DNA"/>
</dbReference>
<feature type="domain" description="Mechanosensitive ion channel MscS" evidence="8">
    <location>
        <begin position="129"/>
        <end position="196"/>
    </location>
</feature>
<dbReference type="GO" id="GO:0005886">
    <property type="term" value="C:plasma membrane"/>
    <property type="evidence" value="ECO:0007669"/>
    <property type="project" value="UniProtKB-SubCell"/>
</dbReference>
<evidence type="ECO:0000256" key="2">
    <source>
        <dbReference type="ARBA" id="ARBA00008017"/>
    </source>
</evidence>
<evidence type="ECO:0000256" key="6">
    <source>
        <dbReference type="ARBA" id="ARBA00023136"/>
    </source>
</evidence>
<dbReference type="Gene3D" id="3.30.70.100">
    <property type="match status" value="1"/>
</dbReference>
<evidence type="ECO:0000313" key="13">
    <source>
        <dbReference type="Proteomes" id="UP000701680"/>
    </source>
</evidence>
<protein>
    <submittedName>
        <fullName evidence="11">Mechanosensitive ion channel</fullName>
    </submittedName>
</protein>
<dbReference type="Gene3D" id="2.30.30.60">
    <property type="match status" value="1"/>
</dbReference>
<dbReference type="GO" id="GO:0008381">
    <property type="term" value="F:mechanosensitive monoatomic ion channel activity"/>
    <property type="evidence" value="ECO:0007669"/>
    <property type="project" value="InterPro"/>
</dbReference>
<dbReference type="AlphaFoldDB" id="A0A850HFD8"/>
<comment type="similarity">
    <text evidence="2">Belongs to the MscS (TC 1.A.23) family.</text>
</comment>
<dbReference type="PROSITE" id="PS01246">
    <property type="entry name" value="UPF0003"/>
    <property type="match status" value="1"/>
</dbReference>
<keyword evidence="3" id="KW-1003">Cell membrane</keyword>
<dbReference type="Gene3D" id="1.10.287.1260">
    <property type="match status" value="1"/>
</dbReference>
<feature type="transmembrane region" description="Helical" evidence="7">
    <location>
        <begin position="112"/>
        <end position="142"/>
    </location>
</feature>
<dbReference type="InterPro" id="IPR006686">
    <property type="entry name" value="MscS_channel_CS"/>
</dbReference>
<comment type="caution">
    <text evidence="11">The sequence shown here is derived from an EMBL/GenBank/DDBJ whole genome shotgun (WGS) entry which is preliminary data.</text>
</comment>
<comment type="subcellular location">
    <subcellularLocation>
        <location evidence="1">Cell membrane</location>
        <topology evidence="1">Multi-pass membrane protein</topology>
    </subcellularLocation>
</comment>
<keyword evidence="5 7" id="KW-1133">Transmembrane helix</keyword>
<dbReference type="SUPFAM" id="SSF50182">
    <property type="entry name" value="Sm-like ribonucleoproteins"/>
    <property type="match status" value="1"/>
</dbReference>
<dbReference type="Pfam" id="PF00924">
    <property type="entry name" value="MS_channel_2nd"/>
    <property type="match status" value="1"/>
</dbReference>
<name>A0A850HFD8_9FIRM</name>
<dbReference type="InterPro" id="IPR045275">
    <property type="entry name" value="MscS_archaea/bacteria_type"/>
</dbReference>
<dbReference type="SUPFAM" id="SSF82861">
    <property type="entry name" value="Mechanosensitive channel protein MscS (YggB), transmembrane region"/>
    <property type="match status" value="1"/>
</dbReference>
<dbReference type="Proteomes" id="UP000701680">
    <property type="component" value="Unassembled WGS sequence"/>
</dbReference>
<dbReference type="InterPro" id="IPR006685">
    <property type="entry name" value="MscS_channel_2nd"/>
</dbReference>
<accession>A0A850HFD8</accession>
<dbReference type="Proteomes" id="UP000528555">
    <property type="component" value="Unassembled WGS sequence"/>
</dbReference>
<evidence type="ECO:0000259" key="9">
    <source>
        <dbReference type="Pfam" id="PF21082"/>
    </source>
</evidence>
<dbReference type="InterPro" id="IPR023408">
    <property type="entry name" value="MscS_beta-dom_sf"/>
</dbReference>
<feature type="transmembrane region" description="Helical" evidence="7">
    <location>
        <begin position="39"/>
        <end position="60"/>
    </location>
</feature>
<evidence type="ECO:0000256" key="1">
    <source>
        <dbReference type="ARBA" id="ARBA00004651"/>
    </source>
</evidence>
<evidence type="ECO:0000313" key="12">
    <source>
        <dbReference type="Proteomes" id="UP000528555"/>
    </source>
</evidence>